<comment type="subcellular location">
    <subcellularLocation>
        <location evidence="1">Nucleus</location>
    </subcellularLocation>
</comment>
<accession>F6V3A6</accession>
<evidence type="ECO:0000256" key="4">
    <source>
        <dbReference type="ARBA" id="ARBA00022771"/>
    </source>
</evidence>
<evidence type="ECO:0000256" key="3">
    <source>
        <dbReference type="ARBA" id="ARBA00022737"/>
    </source>
</evidence>
<evidence type="ECO:0000256" key="8">
    <source>
        <dbReference type="ARBA" id="ARBA00023163"/>
    </source>
</evidence>
<protein>
    <recommendedName>
        <fullName evidence="10">BTB domain-containing protein</fullName>
    </recommendedName>
</protein>
<dbReference type="STRING" id="7719.ENSCINP00000012687"/>
<evidence type="ECO:0000256" key="2">
    <source>
        <dbReference type="ARBA" id="ARBA00022723"/>
    </source>
</evidence>
<dbReference type="InterPro" id="IPR011333">
    <property type="entry name" value="SKP1/BTB/POZ_sf"/>
</dbReference>
<keyword evidence="2" id="KW-0479">Metal-binding</keyword>
<dbReference type="InterPro" id="IPR050457">
    <property type="entry name" value="ZnFinger_BTB_dom_contain"/>
</dbReference>
<proteinExistence type="predicted"/>
<name>F6V3A6_CIOIN</name>
<dbReference type="Proteomes" id="UP000008144">
    <property type="component" value="Unassembled WGS sequence"/>
</dbReference>
<evidence type="ECO:0000259" key="10">
    <source>
        <dbReference type="PROSITE" id="PS50097"/>
    </source>
</evidence>
<dbReference type="PANTHER" id="PTHR46105">
    <property type="entry name" value="AGAP004733-PA"/>
    <property type="match status" value="1"/>
</dbReference>
<dbReference type="Pfam" id="PF00651">
    <property type="entry name" value="BTB"/>
    <property type="match status" value="1"/>
</dbReference>
<dbReference type="GO" id="GO:0005634">
    <property type="term" value="C:nucleus"/>
    <property type="evidence" value="ECO:0007669"/>
    <property type="project" value="UniProtKB-SubCell"/>
</dbReference>
<keyword evidence="6" id="KW-0805">Transcription regulation</keyword>
<organism evidence="11 12">
    <name type="scientific">Ciona intestinalis</name>
    <name type="common">Transparent sea squirt</name>
    <name type="synonym">Ascidia intestinalis</name>
    <dbReference type="NCBI Taxonomy" id="7719"/>
    <lineage>
        <taxon>Eukaryota</taxon>
        <taxon>Metazoa</taxon>
        <taxon>Chordata</taxon>
        <taxon>Tunicata</taxon>
        <taxon>Ascidiacea</taxon>
        <taxon>Phlebobranchia</taxon>
        <taxon>Cionidae</taxon>
        <taxon>Ciona</taxon>
    </lineage>
</organism>
<sequence>MVKKSIVSLGKSHQAVVQYFKCYASVFEHDIAAISSLLQRKNIRKASYHSWPDANNQKVVWSLTLNDNSDIKTTIRELDDFKEERRLVSRAAALELLLLESDIHFSDNNMVFTSTSSSPILTQLRKFRKEKRFCDFTINLDGKSFAVHKLLLVASSNYFCEIIKDNQTSVDIGGIKAEIFETMLCYIYAEDVAVNESNIFELKENASLYELQGLVDMCMLFQDFVGAVTKIPEIKLDSLPEAKSAIGNKKPGETE</sequence>
<keyword evidence="5" id="KW-0862">Zinc</keyword>
<dbReference type="PROSITE" id="PS50097">
    <property type="entry name" value="BTB"/>
    <property type="match status" value="1"/>
</dbReference>
<reference evidence="12" key="1">
    <citation type="journal article" date="2002" name="Science">
        <title>The draft genome of Ciona intestinalis: insights into chordate and vertebrate origins.</title>
        <authorList>
            <person name="Dehal P."/>
            <person name="Satou Y."/>
            <person name="Campbell R.K."/>
            <person name="Chapman J."/>
            <person name="Degnan B."/>
            <person name="De Tomaso A."/>
            <person name="Davidson B."/>
            <person name="Di Gregorio A."/>
            <person name="Gelpke M."/>
            <person name="Goodstein D.M."/>
            <person name="Harafuji N."/>
            <person name="Hastings K.E."/>
            <person name="Ho I."/>
            <person name="Hotta K."/>
            <person name="Huang W."/>
            <person name="Kawashima T."/>
            <person name="Lemaire P."/>
            <person name="Martinez D."/>
            <person name="Meinertzhagen I.A."/>
            <person name="Necula S."/>
            <person name="Nonaka M."/>
            <person name="Putnam N."/>
            <person name="Rash S."/>
            <person name="Saiga H."/>
            <person name="Satake M."/>
            <person name="Terry A."/>
            <person name="Yamada L."/>
            <person name="Wang H.G."/>
            <person name="Awazu S."/>
            <person name="Azumi K."/>
            <person name="Boore J."/>
            <person name="Branno M."/>
            <person name="Chin-Bow S."/>
            <person name="DeSantis R."/>
            <person name="Doyle S."/>
            <person name="Francino P."/>
            <person name="Keys D.N."/>
            <person name="Haga S."/>
            <person name="Hayashi H."/>
            <person name="Hino K."/>
            <person name="Imai K.S."/>
            <person name="Inaba K."/>
            <person name="Kano S."/>
            <person name="Kobayashi K."/>
            <person name="Kobayashi M."/>
            <person name="Lee B.I."/>
            <person name="Makabe K.W."/>
            <person name="Manohar C."/>
            <person name="Matassi G."/>
            <person name="Medina M."/>
            <person name="Mochizuki Y."/>
            <person name="Mount S."/>
            <person name="Morishita T."/>
            <person name="Miura S."/>
            <person name="Nakayama A."/>
            <person name="Nishizaka S."/>
            <person name="Nomoto H."/>
            <person name="Ohta F."/>
            <person name="Oishi K."/>
            <person name="Rigoutsos I."/>
            <person name="Sano M."/>
            <person name="Sasaki A."/>
            <person name="Sasakura Y."/>
            <person name="Shoguchi E."/>
            <person name="Shin-i T."/>
            <person name="Spagnuolo A."/>
            <person name="Stainier D."/>
            <person name="Suzuki M.M."/>
            <person name="Tassy O."/>
            <person name="Takatori N."/>
            <person name="Tokuoka M."/>
            <person name="Yagi K."/>
            <person name="Yoshizaki F."/>
            <person name="Wada S."/>
            <person name="Zhang C."/>
            <person name="Hyatt P.D."/>
            <person name="Larimer F."/>
            <person name="Detter C."/>
            <person name="Doggett N."/>
            <person name="Glavina T."/>
            <person name="Hawkins T."/>
            <person name="Richardson P."/>
            <person name="Lucas S."/>
            <person name="Kohara Y."/>
            <person name="Levine M."/>
            <person name="Satoh N."/>
            <person name="Rokhsar D.S."/>
        </authorList>
    </citation>
    <scope>NUCLEOTIDE SEQUENCE [LARGE SCALE GENOMIC DNA]</scope>
</reference>
<evidence type="ECO:0000313" key="11">
    <source>
        <dbReference type="Ensembl" id="ENSCINP00000012687.3"/>
    </source>
</evidence>
<dbReference type="SMART" id="SM00225">
    <property type="entry name" value="BTB"/>
    <property type="match status" value="1"/>
</dbReference>
<evidence type="ECO:0000313" key="12">
    <source>
        <dbReference type="Proteomes" id="UP000008144"/>
    </source>
</evidence>
<evidence type="ECO:0000256" key="9">
    <source>
        <dbReference type="ARBA" id="ARBA00023242"/>
    </source>
</evidence>
<dbReference type="AlphaFoldDB" id="F6V3A6"/>
<dbReference type="GO" id="GO:0003677">
    <property type="term" value="F:DNA binding"/>
    <property type="evidence" value="ECO:0007669"/>
    <property type="project" value="UniProtKB-KW"/>
</dbReference>
<evidence type="ECO:0000256" key="6">
    <source>
        <dbReference type="ARBA" id="ARBA00023015"/>
    </source>
</evidence>
<evidence type="ECO:0000256" key="5">
    <source>
        <dbReference type="ARBA" id="ARBA00022833"/>
    </source>
</evidence>
<dbReference type="HOGENOM" id="CLU_1092062_0_0_1"/>
<dbReference type="SUPFAM" id="SSF54695">
    <property type="entry name" value="POZ domain"/>
    <property type="match status" value="1"/>
</dbReference>
<evidence type="ECO:0000256" key="7">
    <source>
        <dbReference type="ARBA" id="ARBA00023125"/>
    </source>
</evidence>
<keyword evidence="9" id="KW-0539">Nucleus</keyword>
<keyword evidence="12" id="KW-1185">Reference proteome</keyword>
<keyword evidence="7" id="KW-0238">DNA-binding</keyword>
<feature type="domain" description="BTB" evidence="10">
    <location>
        <begin position="134"/>
        <end position="196"/>
    </location>
</feature>
<reference evidence="11" key="3">
    <citation type="submission" date="2025-09" db="UniProtKB">
        <authorList>
            <consortium name="Ensembl"/>
        </authorList>
    </citation>
    <scope>IDENTIFICATION</scope>
</reference>
<dbReference type="Gene3D" id="3.30.710.10">
    <property type="entry name" value="Potassium Channel Kv1.1, Chain A"/>
    <property type="match status" value="1"/>
</dbReference>
<dbReference type="PANTHER" id="PTHR46105:SF5">
    <property type="entry name" value="ZINC FINGER AND BTB DOMAIN-CONTAINING PROTEIN 44 ISOFORM X1"/>
    <property type="match status" value="1"/>
</dbReference>
<dbReference type="Ensembl" id="ENSCINT00000012687.3">
    <property type="protein sequence ID" value="ENSCINP00000012687.3"/>
    <property type="gene ID" value="ENSCING00000006145.3"/>
</dbReference>
<dbReference type="InterPro" id="IPR000210">
    <property type="entry name" value="BTB/POZ_dom"/>
</dbReference>
<dbReference type="GO" id="GO:0008270">
    <property type="term" value="F:zinc ion binding"/>
    <property type="evidence" value="ECO:0007669"/>
    <property type="project" value="UniProtKB-KW"/>
</dbReference>
<reference evidence="11" key="2">
    <citation type="submission" date="2025-08" db="UniProtKB">
        <authorList>
            <consortium name="Ensembl"/>
        </authorList>
    </citation>
    <scope>IDENTIFICATION</scope>
</reference>
<keyword evidence="8" id="KW-0804">Transcription</keyword>
<dbReference type="InParanoid" id="F6V3A6"/>
<keyword evidence="3" id="KW-0677">Repeat</keyword>
<evidence type="ECO:0000256" key="1">
    <source>
        <dbReference type="ARBA" id="ARBA00004123"/>
    </source>
</evidence>
<keyword evidence="4" id="KW-0863">Zinc-finger</keyword>